<feature type="region of interest" description="Disordered" evidence="1">
    <location>
        <begin position="109"/>
        <end position="128"/>
    </location>
</feature>
<feature type="region of interest" description="Disordered" evidence="1">
    <location>
        <begin position="153"/>
        <end position="177"/>
    </location>
</feature>
<reference evidence="2" key="1">
    <citation type="journal article" date="2022" name="bioRxiv">
        <title>Sequencing and chromosome-scale assembly of the giantPleurodeles waltlgenome.</title>
        <authorList>
            <person name="Brown T."/>
            <person name="Elewa A."/>
            <person name="Iarovenko S."/>
            <person name="Subramanian E."/>
            <person name="Araus A.J."/>
            <person name="Petzold A."/>
            <person name="Susuki M."/>
            <person name="Suzuki K.-i.T."/>
            <person name="Hayashi T."/>
            <person name="Toyoda A."/>
            <person name="Oliveira C."/>
            <person name="Osipova E."/>
            <person name="Leigh N.D."/>
            <person name="Simon A."/>
            <person name="Yun M.H."/>
        </authorList>
    </citation>
    <scope>NUCLEOTIDE SEQUENCE</scope>
    <source>
        <strain evidence="2">20211129_DDA</strain>
        <tissue evidence="2">Liver</tissue>
    </source>
</reference>
<organism evidence="2 3">
    <name type="scientific">Pleurodeles waltl</name>
    <name type="common">Iberian ribbed newt</name>
    <dbReference type="NCBI Taxonomy" id="8319"/>
    <lineage>
        <taxon>Eukaryota</taxon>
        <taxon>Metazoa</taxon>
        <taxon>Chordata</taxon>
        <taxon>Craniata</taxon>
        <taxon>Vertebrata</taxon>
        <taxon>Euteleostomi</taxon>
        <taxon>Amphibia</taxon>
        <taxon>Batrachia</taxon>
        <taxon>Caudata</taxon>
        <taxon>Salamandroidea</taxon>
        <taxon>Salamandridae</taxon>
        <taxon>Pleurodelinae</taxon>
        <taxon>Pleurodeles</taxon>
    </lineage>
</organism>
<accession>A0AAV7LJJ3</accession>
<dbReference type="AlphaFoldDB" id="A0AAV7LJJ3"/>
<evidence type="ECO:0000256" key="1">
    <source>
        <dbReference type="SAM" id="MobiDB-lite"/>
    </source>
</evidence>
<name>A0AAV7LJJ3_PLEWA</name>
<keyword evidence="3" id="KW-1185">Reference proteome</keyword>
<dbReference type="Proteomes" id="UP001066276">
    <property type="component" value="Chromosome 11"/>
</dbReference>
<sequence length="177" mass="18947">MFLAPLPKQADGGRRAGKVLSDEVQRLSTSKALASDREQPTGMPAPLEPLLRARSWWQPLQGMEVFYVAGMSALVSRKVTLAPVPCGKAAVTLPPWQVARGMDINTNPTAREGLEGAPGSSSPSCTVKPPTVKCATSRSSHRAPSRALNILTGTEEQRDKISARKRQTCTEGQAITN</sequence>
<gene>
    <name evidence="2" type="ORF">NDU88_003803</name>
</gene>
<evidence type="ECO:0000313" key="3">
    <source>
        <dbReference type="Proteomes" id="UP001066276"/>
    </source>
</evidence>
<feature type="region of interest" description="Disordered" evidence="1">
    <location>
        <begin position="1"/>
        <end position="44"/>
    </location>
</feature>
<protein>
    <submittedName>
        <fullName evidence="2">Uncharacterized protein</fullName>
    </submittedName>
</protein>
<evidence type="ECO:0000313" key="2">
    <source>
        <dbReference type="EMBL" id="KAJ1090674.1"/>
    </source>
</evidence>
<comment type="caution">
    <text evidence="2">The sequence shown here is derived from an EMBL/GenBank/DDBJ whole genome shotgun (WGS) entry which is preliminary data.</text>
</comment>
<proteinExistence type="predicted"/>
<dbReference type="EMBL" id="JANPWB010000015">
    <property type="protein sequence ID" value="KAJ1090674.1"/>
    <property type="molecule type" value="Genomic_DNA"/>
</dbReference>